<accession>A0A5B0W214</accession>
<protein>
    <submittedName>
        <fullName evidence="2">DUF982 domain-containing protein</fullName>
    </submittedName>
</protein>
<dbReference type="RefSeq" id="WP_188112590.1">
    <property type="nucleotide sequence ID" value="NZ_VNIP01000008.1"/>
</dbReference>
<dbReference type="AlphaFoldDB" id="A0A5B0W214"/>
<proteinExistence type="predicted"/>
<evidence type="ECO:0000313" key="2">
    <source>
        <dbReference type="EMBL" id="KAA1180415.1"/>
    </source>
</evidence>
<sequence length="188" mass="20598">MGHIGMGRNIKDFGTDPDIGERFVRSNPLETSGPRHLEDNLTKSQDRPAASASDLGRTAAEDDAPRPGDIARDMKLLTKLVMKRRCEGIERAALHERQDFSGEDSDNLRNLTFEPVKISLDDDGEVQIVDSVMRAVECLTTQWPVRYGEAFEDALQTCIDGVAGRASPKQVRAAFIAAAKVAGILVTF</sequence>
<feature type="region of interest" description="Disordered" evidence="1">
    <location>
        <begin position="1"/>
        <end position="70"/>
    </location>
</feature>
<dbReference type="Pfam" id="PF06169">
    <property type="entry name" value="DUF982"/>
    <property type="match status" value="1"/>
</dbReference>
<evidence type="ECO:0000256" key="1">
    <source>
        <dbReference type="SAM" id="MobiDB-lite"/>
    </source>
</evidence>
<reference evidence="2 3" key="1">
    <citation type="submission" date="2019-07" db="EMBL/GenBank/DDBJ databases">
        <title>The Draft Genome Sequence of Rhizobium tropici SARCC-755 Associated with Superior Nodulation on Pigeonpea (Cajanus cajan (L.) Millsp.).</title>
        <authorList>
            <person name="Bopape F.L."/>
            <person name="Hassen A.I."/>
            <person name="Swanevelder Z.H."/>
            <person name="Gwata E.T."/>
        </authorList>
    </citation>
    <scope>NUCLEOTIDE SEQUENCE [LARGE SCALE GENOMIC DNA]</scope>
    <source>
        <strain evidence="2 3">SARCC-755</strain>
    </source>
</reference>
<dbReference type="InterPro" id="IPR010385">
    <property type="entry name" value="DUF982"/>
</dbReference>
<comment type="caution">
    <text evidence="2">The sequence shown here is derived from an EMBL/GenBank/DDBJ whole genome shotgun (WGS) entry which is preliminary data.</text>
</comment>
<feature type="compositionally biased region" description="Basic and acidic residues" evidence="1">
    <location>
        <begin position="33"/>
        <end position="46"/>
    </location>
</feature>
<name>A0A5B0W214_RHITR</name>
<dbReference type="Proteomes" id="UP000323608">
    <property type="component" value="Unassembled WGS sequence"/>
</dbReference>
<dbReference type="EMBL" id="VNIP01000008">
    <property type="protein sequence ID" value="KAA1180415.1"/>
    <property type="molecule type" value="Genomic_DNA"/>
</dbReference>
<dbReference type="Gene3D" id="6.10.250.730">
    <property type="match status" value="1"/>
</dbReference>
<organism evidence="2 3">
    <name type="scientific">Rhizobium tropici</name>
    <dbReference type="NCBI Taxonomy" id="398"/>
    <lineage>
        <taxon>Bacteria</taxon>
        <taxon>Pseudomonadati</taxon>
        <taxon>Pseudomonadota</taxon>
        <taxon>Alphaproteobacteria</taxon>
        <taxon>Hyphomicrobiales</taxon>
        <taxon>Rhizobiaceae</taxon>
        <taxon>Rhizobium/Agrobacterium group</taxon>
        <taxon>Rhizobium</taxon>
    </lineage>
</organism>
<feature type="compositionally biased region" description="Basic and acidic residues" evidence="1">
    <location>
        <begin position="9"/>
        <end position="24"/>
    </location>
</feature>
<feature type="compositionally biased region" description="Basic and acidic residues" evidence="1">
    <location>
        <begin position="59"/>
        <end position="70"/>
    </location>
</feature>
<gene>
    <name evidence="2" type="ORF">FP026_16415</name>
</gene>
<evidence type="ECO:0000313" key="3">
    <source>
        <dbReference type="Proteomes" id="UP000323608"/>
    </source>
</evidence>